<evidence type="ECO:0000256" key="1">
    <source>
        <dbReference type="SAM" id="MobiDB-lite"/>
    </source>
</evidence>
<dbReference type="Proteomes" id="UP001500902">
    <property type="component" value="Unassembled WGS sequence"/>
</dbReference>
<keyword evidence="3" id="KW-1185">Reference proteome</keyword>
<dbReference type="EMBL" id="BAAAZP010000115">
    <property type="protein sequence ID" value="GAA3690047.1"/>
    <property type="molecule type" value="Genomic_DNA"/>
</dbReference>
<feature type="compositionally biased region" description="Basic and acidic residues" evidence="1">
    <location>
        <begin position="249"/>
        <end position="274"/>
    </location>
</feature>
<accession>A0ABP7CIA9</accession>
<feature type="compositionally biased region" description="Polar residues" evidence="1">
    <location>
        <begin position="84"/>
        <end position="103"/>
    </location>
</feature>
<proteinExistence type="predicted"/>
<evidence type="ECO:0000313" key="2">
    <source>
        <dbReference type="EMBL" id="GAA3690047.1"/>
    </source>
</evidence>
<feature type="region of interest" description="Disordered" evidence="1">
    <location>
        <begin position="81"/>
        <end position="392"/>
    </location>
</feature>
<gene>
    <name evidence="2" type="ORF">GCM10022224_064340</name>
</gene>
<sequence length="764" mass="80441">MTATMGRRLEDACIYGSMPGMGTPELPVPDGLVLRPFRGVRFAVEDPAKVTSPPYDLISDADVEVLLDSHPNNVVRLILPCSSRGDSSTPTPTNPQARQSHTAPHQPDPISPSTADQSPTTPPLSATPQPTPSLTNPPIHPHPSTGPALHPIAISSDNAASHEAADNSSPENDVGSDHRNNTTASANGSSTEDGSIGKNGGRDGSIGSTGTDGGEDNGNSGEDNGEDENTISTSSGGDRGTFSRSSGADGRDARSSGADGRDSRSNGADGRDGRNNSSGTRVEHHPQSPDASPTPPRPPHPPTTTTNTPPTTSAPPTSAPTSSTPASSPSPSPSSSLGPHHPSPHPLKTHTPTEGGPLENPDPDQRIHIPPLPPLSKASLPETAPPTSQATDTLQGRYAEAANTLRTWLDSGVLVPDDVPALYVYEQSRAADTEGQNGPSVIQRGLIGDVGLADPDQRIILPHENVMPGPIADRLALMSTTQANLEPIFLLYDGENGMASRLVDEVASTRHPLVSAHTEDGLTHRLWAITDSAEIAAINADLHHRQALIADGHHRYATYRVLQRQERDTHAAETTLGPWDFGLALLVDSSAYPPDLKAIHRVIPDLPLAEAVARAKTSWQVHDYNDLARGLAALEQASEPAFLLAGEQGAHLLTDPDSVQLARAMPSDHSDRWNSLNTSVLTEFVLPVVWGMRDSEETVRIVHHDTAAAVRLAARTGGTAVILKPLAVEDVLAVAAGGERVPRKSTSFGPKPRTGLVLRTFAID</sequence>
<feature type="compositionally biased region" description="Polar residues" evidence="1">
    <location>
        <begin position="181"/>
        <end position="193"/>
    </location>
</feature>
<dbReference type="PANTHER" id="PTHR36454">
    <property type="entry name" value="LMO2823 PROTEIN"/>
    <property type="match status" value="1"/>
</dbReference>
<feature type="compositionally biased region" description="Polar residues" evidence="1">
    <location>
        <begin position="111"/>
        <end position="136"/>
    </location>
</feature>
<dbReference type="InterPro" id="IPR008323">
    <property type="entry name" value="UCP033563"/>
</dbReference>
<feature type="compositionally biased region" description="Low complexity" evidence="1">
    <location>
        <begin position="303"/>
        <end position="340"/>
    </location>
</feature>
<dbReference type="PANTHER" id="PTHR36454:SF1">
    <property type="entry name" value="DUF1015 DOMAIN-CONTAINING PROTEIN"/>
    <property type="match status" value="1"/>
</dbReference>
<evidence type="ECO:0008006" key="4">
    <source>
        <dbReference type="Google" id="ProtNLM"/>
    </source>
</evidence>
<organism evidence="2 3">
    <name type="scientific">Nonomuraea antimicrobica</name>
    <dbReference type="NCBI Taxonomy" id="561173"/>
    <lineage>
        <taxon>Bacteria</taxon>
        <taxon>Bacillati</taxon>
        <taxon>Actinomycetota</taxon>
        <taxon>Actinomycetes</taxon>
        <taxon>Streptosporangiales</taxon>
        <taxon>Streptosporangiaceae</taxon>
        <taxon>Nonomuraea</taxon>
    </lineage>
</organism>
<comment type="caution">
    <text evidence="2">The sequence shown here is derived from an EMBL/GenBank/DDBJ whole genome shotgun (WGS) entry which is preliminary data.</text>
</comment>
<feature type="compositionally biased region" description="Pro residues" evidence="1">
    <location>
        <begin position="292"/>
        <end position="302"/>
    </location>
</feature>
<dbReference type="Pfam" id="PF06245">
    <property type="entry name" value="DUF1015"/>
    <property type="match status" value="2"/>
</dbReference>
<name>A0ABP7CIA9_9ACTN</name>
<evidence type="ECO:0000313" key="3">
    <source>
        <dbReference type="Proteomes" id="UP001500902"/>
    </source>
</evidence>
<reference evidence="3" key="1">
    <citation type="journal article" date="2019" name="Int. J. Syst. Evol. Microbiol.">
        <title>The Global Catalogue of Microorganisms (GCM) 10K type strain sequencing project: providing services to taxonomists for standard genome sequencing and annotation.</title>
        <authorList>
            <consortium name="The Broad Institute Genomics Platform"/>
            <consortium name="The Broad Institute Genome Sequencing Center for Infectious Disease"/>
            <person name="Wu L."/>
            <person name="Ma J."/>
        </authorList>
    </citation>
    <scope>NUCLEOTIDE SEQUENCE [LARGE SCALE GENOMIC DNA]</scope>
    <source>
        <strain evidence="3">JCM 16904</strain>
    </source>
</reference>
<protein>
    <recommendedName>
        <fullName evidence="4">DUF1015 domain-containing protein</fullName>
    </recommendedName>
</protein>